<keyword evidence="3" id="KW-0210">Decarboxylase</keyword>
<feature type="modified residue" description="N6-(pyridoxal phosphate)lysine" evidence="6">
    <location>
        <position position="934"/>
    </location>
</feature>
<dbReference type="GO" id="GO:0016831">
    <property type="term" value="F:carboxy-lyase activity"/>
    <property type="evidence" value="ECO:0007669"/>
    <property type="project" value="UniProtKB-KW"/>
</dbReference>
<dbReference type="AlphaFoldDB" id="A0A1J1IUG8"/>
<evidence type="ECO:0000256" key="3">
    <source>
        <dbReference type="ARBA" id="ARBA00022793"/>
    </source>
</evidence>
<keyword evidence="5" id="KW-0456">Lyase</keyword>
<dbReference type="Pfam" id="PF00282">
    <property type="entry name" value="Pyridoxal_deC"/>
    <property type="match status" value="2"/>
</dbReference>
<evidence type="ECO:0000313" key="9">
    <source>
        <dbReference type="Proteomes" id="UP000183832"/>
    </source>
</evidence>
<dbReference type="InterPro" id="IPR002129">
    <property type="entry name" value="PyrdxlP-dep_de-COase"/>
</dbReference>
<dbReference type="SUPFAM" id="SSF53383">
    <property type="entry name" value="PLP-dependent transferases"/>
    <property type="match status" value="2"/>
</dbReference>
<dbReference type="InterPro" id="IPR010977">
    <property type="entry name" value="Aromatic_deC"/>
</dbReference>
<dbReference type="InterPro" id="IPR015422">
    <property type="entry name" value="PyrdxlP-dep_Trfase_small"/>
</dbReference>
<evidence type="ECO:0000313" key="8">
    <source>
        <dbReference type="EMBL" id="CRL03346.1"/>
    </source>
</evidence>
<keyword evidence="9" id="KW-1185">Reference proteome</keyword>
<dbReference type="OrthoDB" id="639767at2759"/>
<evidence type="ECO:0000256" key="2">
    <source>
        <dbReference type="ARBA" id="ARBA00009533"/>
    </source>
</evidence>
<dbReference type="PRINTS" id="PR00800">
    <property type="entry name" value="YHDCRBOXLASE"/>
</dbReference>
<accession>A0A1J1IUG8</accession>
<dbReference type="InterPro" id="IPR015424">
    <property type="entry name" value="PyrdxlP-dep_Trfase"/>
</dbReference>
<dbReference type="PROSITE" id="PS00392">
    <property type="entry name" value="DDC_GAD_HDC_YDC"/>
    <property type="match status" value="2"/>
</dbReference>
<protein>
    <submittedName>
        <fullName evidence="8">CLUMA_CG016514, isoform A</fullName>
    </submittedName>
</protein>
<feature type="region of interest" description="Disordered" evidence="7">
    <location>
        <begin position="1176"/>
        <end position="1203"/>
    </location>
</feature>
<feature type="region of interest" description="Disordered" evidence="7">
    <location>
        <begin position="603"/>
        <end position="623"/>
    </location>
</feature>
<dbReference type="PANTHER" id="PTHR11999:SF70">
    <property type="entry name" value="MIP05841P"/>
    <property type="match status" value="1"/>
</dbReference>
<dbReference type="InterPro" id="IPR021115">
    <property type="entry name" value="Pyridoxal-P_BS"/>
</dbReference>
<reference evidence="8 9" key="1">
    <citation type="submission" date="2015-04" db="EMBL/GenBank/DDBJ databases">
        <authorList>
            <person name="Syromyatnikov M.Y."/>
            <person name="Popov V.N."/>
        </authorList>
    </citation>
    <scope>NUCLEOTIDE SEQUENCE [LARGE SCALE GENOMIC DNA]</scope>
</reference>
<dbReference type="FunFam" id="1.20.1340.10:FF:000001">
    <property type="entry name" value="Histidine decarboxylase"/>
    <property type="match status" value="2"/>
</dbReference>
<name>A0A1J1IUG8_9DIPT</name>
<evidence type="ECO:0000256" key="6">
    <source>
        <dbReference type="PIRSR" id="PIRSR602129-50"/>
    </source>
</evidence>
<comment type="similarity">
    <text evidence="2">Belongs to the group II decarboxylase family.</text>
</comment>
<dbReference type="CDD" id="cd06450">
    <property type="entry name" value="DOPA_deC_like"/>
    <property type="match status" value="1"/>
</dbReference>
<evidence type="ECO:0000256" key="5">
    <source>
        <dbReference type="ARBA" id="ARBA00023239"/>
    </source>
</evidence>
<comment type="cofactor">
    <cofactor evidence="1 6">
        <name>pyridoxal 5'-phosphate</name>
        <dbReference type="ChEBI" id="CHEBI:597326"/>
    </cofactor>
</comment>
<dbReference type="GO" id="GO:0019752">
    <property type="term" value="P:carboxylic acid metabolic process"/>
    <property type="evidence" value="ECO:0007669"/>
    <property type="project" value="InterPro"/>
</dbReference>
<keyword evidence="4 6" id="KW-0663">Pyridoxal phosphate</keyword>
<dbReference type="GO" id="GO:0006520">
    <property type="term" value="P:amino acid metabolic process"/>
    <property type="evidence" value="ECO:0007669"/>
    <property type="project" value="InterPro"/>
</dbReference>
<dbReference type="InterPro" id="IPR015421">
    <property type="entry name" value="PyrdxlP-dep_Trfase_major"/>
</dbReference>
<dbReference type="GO" id="GO:0030170">
    <property type="term" value="F:pyridoxal phosphate binding"/>
    <property type="evidence" value="ECO:0007669"/>
    <property type="project" value="InterPro"/>
</dbReference>
<evidence type="ECO:0000256" key="1">
    <source>
        <dbReference type="ARBA" id="ARBA00001933"/>
    </source>
</evidence>
<dbReference type="Gene3D" id="1.20.1340.10">
    <property type="entry name" value="dopa decarboxylase, N-terminal domain"/>
    <property type="match status" value="2"/>
</dbReference>
<sequence length="1203" mass="135505">MDSKEFRKRGTEMVEYICQYLETLEDRRVTPSVEPGYLRSLIPGEAPMNAEPWEKIMEDVETKIMPGVTHWQHPRFHAYFPSGNSFPSILGDMLGDAIGCIGFSWAASPACTELETIVLDWLGKAIGLPDDFLALKEGSKGGGVIQTSASECILVTMLAARAQAIKTLKLRHPFVEEGHLLSKLMAYCSKEAHSCVEKAAMISFVKLRILEPDSNCSLRGETLMKAMEEDELQGLIPFFVSTTLGTTGSCSFDALDEIGRSLQKFPNVWLHVDAAYAGNAFICPELKPLLKVIQFAFKMALKIFSNDVMKIFQGIEYADSFNTNPNKWLLTSFDCSTLWVRDRIRLTSALVVDPLYLKHGYSDAAIDYRHWGVPLSRRFRSLKLWFVLRNYGISGLQEYIRHHIRLAKKFEKLVLKDKRFEVCNDVKLGLVCFRLRGSDKLNEKLLSIINASGKLHMVPASVNERYTIRFCAVAQNATDEDIEYAWDAITDFAAELLEKEQDDDFVEITEDPRKKHTLAQKRSFFVRMVSDPKIYNPAINKAGTPRLSMEVTSPTGDGTTVTVQSPPHESTWISWPLAFLFNSTDDSKNDVTLRFRHLDVKMGSSRRNSATGGGSSPSPENNNKIMAKNYEEFRKHGKQMVDYICDYVKTMEERPVAPTIDPGYLVPLLADEMPKKSESYNDVMDDFEKKIMPGVLHWNHPNFFAYFGAGNAYPSVLGDMLSSGIAAIGFSWASCPALTELEAIMLDWYAKALDLPEFFLSKGSNSESVGGGAIQASASDAIFSCMCAARARAIKKLKGDNYDTHDSVYLPQLVCYASTEAHSSVEKAAKMNLVKLRVIEPDSHDSMRGDALERAIERDIARGLTPFFVVATLGTTSQVAFDNLVEIGHVCKKYPSLWFHVDGAYGGNAFIVPEMRKLKAGMEFVDSFEVNPNKLLMTAFDCTCMWVKNILDFTAAFAVDPLYLQHQHETSVVDLRHFGTPLSRRFRSLKLYFMFRMYGLEGLQSHVRRVISMGKHFEKLVKADDRFEVRNDVFLGLVCFRLLNSDAVNQEFLARMNASAKIHLTPAKVKGKYVIRFVANQENCNEAQIESAWKTIQTFATELLAELAPPKRIRASRPTLRKLDRTHSQRFSFTRNVSQEIYERQPSIQKLMDGATPIVVIDTDYILQSLQKATQRNKEAAQEHESTEIKSKTPRNPMANGSA</sequence>
<dbReference type="EMBL" id="CVRI01000059">
    <property type="protein sequence ID" value="CRL03346.1"/>
    <property type="molecule type" value="Genomic_DNA"/>
</dbReference>
<feature type="compositionally biased region" description="Basic and acidic residues" evidence="7">
    <location>
        <begin position="1176"/>
        <end position="1191"/>
    </location>
</feature>
<dbReference type="FunFam" id="3.90.1150.10:FF:000018">
    <property type="entry name" value="Histidine decarboxylase"/>
    <property type="match status" value="1"/>
</dbReference>
<gene>
    <name evidence="8" type="ORF">CLUMA_CG016514</name>
</gene>
<dbReference type="FunFam" id="3.40.640.10:FF:000025">
    <property type="entry name" value="Histidine decarboxylase"/>
    <property type="match status" value="1"/>
</dbReference>
<evidence type="ECO:0000256" key="7">
    <source>
        <dbReference type="SAM" id="MobiDB-lite"/>
    </source>
</evidence>
<dbReference type="Gene3D" id="3.40.640.10">
    <property type="entry name" value="Type I PLP-dependent aspartate aminotransferase-like (Major domain)"/>
    <property type="match status" value="2"/>
</dbReference>
<organism evidence="8 9">
    <name type="scientific">Clunio marinus</name>
    <dbReference type="NCBI Taxonomy" id="568069"/>
    <lineage>
        <taxon>Eukaryota</taxon>
        <taxon>Metazoa</taxon>
        <taxon>Ecdysozoa</taxon>
        <taxon>Arthropoda</taxon>
        <taxon>Hexapoda</taxon>
        <taxon>Insecta</taxon>
        <taxon>Pterygota</taxon>
        <taxon>Neoptera</taxon>
        <taxon>Endopterygota</taxon>
        <taxon>Diptera</taxon>
        <taxon>Nematocera</taxon>
        <taxon>Chironomoidea</taxon>
        <taxon>Chironomidae</taxon>
        <taxon>Clunio</taxon>
    </lineage>
</organism>
<dbReference type="Gene3D" id="3.90.1150.10">
    <property type="entry name" value="Aspartate Aminotransferase, domain 1"/>
    <property type="match status" value="2"/>
</dbReference>
<dbReference type="Proteomes" id="UP000183832">
    <property type="component" value="Unassembled WGS sequence"/>
</dbReference>
<feature type="compositionally biased region" description="Polar residues" evidence="7">
    <location>
        <begin position="605"/>
        <end position="623"/>
    </location>
</feature>
<dbReference type="STRING" id="568069.A0A1J1IUG8"/>
<dbReference type="PANTHER" id="PTHR11999">
    <property type="entry name" value="GROUP II PYRIDOXAL-5-PHOSPHATE DECARBOXYLASE"/>
    <property type="match status" value="1"/>
</dbReference>
<dbReference type="GO" id="GO:0005737">
    <property type="term" value="C:cytoplasm"/>
    <property type="evidence" value="ECO:0007669"/>
    <property type="project" value="TreeGrafter"/>
</dbReference>
<proteinExistence type="inferred from homology"/>
<evidence type="ECO:0000256" key="4">
    <source>
        <dbReference type="ARBA" id="ARBA00022898"/>
    </source>
</evidence>